<accession>A0AAW0B053</accession>
<evidence type="ECO:0008006" key="3">
    <source>
        <dbReference type="Google" id="ProtNLM"/>
    </source>
</evidence>
<dbReference type="Proteomes" id="UP001362999">
    <property type="component" value="Unassembled WGS sequence"/>
</dbReference>
<organism evidence="1 2">
    <name type="scientific">Favolaschia claudopus</name>
    <dbReference type="NCBI Taxonomy" id="2862362"/>
    <lineage>
        <taxon>Eukaryota</taxon>
        <taxon>Fungi</taxon>
        <taxon>Dikarya</taxon>
        <taxon>Basidiomycota</taxon>
        <taxon>Agaricomycotina</taxon>
        <taxon>Agaricomycetes</taxon>
        <taxon>Agaricomycetidae</taxon>
        <taxon>Agaricales</taxon>
        <taxon>Marasmiineae</taxon>
        <taxon>Mycenaceae</taxon>
        <taxon>Favolaschia</taxon>
    </lineage>
</organism>
<keyword evidence="2" id="KW-1185">Reference proteome</keyword>
<dbReference type="SUPFAM" id="SSF52047">
    <property type="entry name" value="RNI-like"/>
    <property type="match status" value="1"/>
</dbReference>
<protein>
    <recommendedName>
        <fullName evidence="3">F-box domain-containing protein</fullName>
    </recommendedName>
</protein>
<sequence length="426" mass="48439">MARVTILNFPFEITAAVFMHCVLNEYNKYHDMLPSLRVNEAPVKLLRVCREWRSVAQSSPELWTVLQVDFPYFIEKRLPPLDLWLARTGSLPLTLDLKYVVYPDTSTDGLYQILRRHSSQIQDLTLSIKPTPEIFEFDIGPLPSLKKLSLPCVSLRYYGRTTAAFESATQLQNVYVLGSFSPSEIRFAWGSLTDFRADHITLPDCLRVLSQATKLVNCRFGWRNAGGSLVEVPPLLQLKSLTLRSYNESSTDVLSKLTTPALVYLDTEELDLKTWAEFRARSRCALTHLTFAGDEWTSTMYERGLEGLPSLTELQVRRMGPRLFEILRLLKEDPQFLPNLESFTEDLTGMDSLWPRHKDGASLANLVIDTLEARRNATGNTRMKYFELHTTKGFVGTPQLAKRLQALVEDGMKVYVAGSSSWSKAK</sequence>
<evidence type="ECO:0000313" key="1">
    <source>
        <dbReference type="EMBL" id="KAK7018573.1"/>
    </source>
</evidence>
<comment type="caution">
    <text evidence="1">The sequence shown here is derived from an EMBL/GenBank/DDBJ whole genome shotgun (WGS) entry which is preliminary data.</text>
</comment>
<proteinExistence type="predicted"/>
<reference evidence="1 2" key="1">
    <citation type="journal article" date="2024" name="J Genomics">
        <title>Draft genome sequencing and assembly of Favolaschia claudopus CIRM-BRFM 2984 isolated from oak limbs.</title>
        <authorList>
            <person name="Navarro D."/>
            <person name="Drula E."/>
            <person name="Chaduli D."/>
            <person name="Cazenave R."/>
            <person name="Ahrendt S."/>
            <person name="Wang J."/>
            <person name="Lipzen A."/>
            <person name="Daum C."/>
            <person name="Barry K."/>
            <person name="Grigoriev I.V."/>
            <person name="Favel A."/>
            <person name="Rosso M.N."/>
            <person name="Martin F."/>
        </authorList>
    </citation>
    <scope>NUCLEOTIDE SEQUENCE [LARGE SCALE GENOMIC DNA]</scope>
    <source>
        <strain evidence="1 2">CIRM-BRFM 2984</strain>
    </source>
</reference>
<dbReference type="EMBL" id="JAWWNJ010000046">
    <property type="protein sequence ID" value="KAK7018573.1"/>
    <property type="molecule type" value="Genomic_DNA"/>
</dbReference>
<dbReference type="Gene3D" id="3.80.10.10">
    <property type="entry name" value="Ribonuclease Inhibitor"/>
    <property type="match status" value="1"/>
</dbReference>
<dbReference type="AlphaFoldDB" id="A0AAW0B053"/>
<gene>
    <name evidence="1" type="ORF">R3P38DRAFT_1303333</name>
</gene>
<evidence type="ECO:0000313" key="2">
    <source>
        <dbReference type="Proteomes" id="UP001362999"/>
    </source>
</evidence>
<dbReference type="InterPro" id="IPR032675">
    <property type="entry name" value="LRR_dom_sf"/>
</dbReference>
<name>A0AAW0B053_9AGAR</name>